<name>A0ABW5RB70_9BACL</name>
<sequence length="108" mass="12554">MPEPKKVTLDDHTQKALWDLLHDRNEVVADIFGSEVRLTLLPTDNEELDDITSEIEYDPELKQMLLESDQDIKAGRLYSTDEAIQYIREYHSKSLHRTRDGRIPSSIT</sequence>
<dbReference type="EMBL" id="JBHUMM010000017">
    <property type="protein sequence ID" value="MFD2671865.1"/>
    <property type="molecule type" value="Genomic_DNA"/>
</dbReference>
<comment type="caution">
    <text evidence="1">The sequence shown here is derived from an EMBL/GenBank/DDBJ whole genome shotgun (WGS) entry which is preliminary data.</text>
</comment>
<organism evidence="1 2">
    <name type="scientific">Marinicrinis sediminis</name>
    <dbReference type="NCBI Taxonomy" id="1652465"/>
    <lineage>
        <taxon>Bacteria</taxon>
        <taxon>Bacillati</taxon>
        <taxon>Bacillota</taxon>
        <taxon>Bacilli</taxon>
        <taxon>Bacillales</taxon>
        <taxon>Paenibacillaceae</taxon>
    </lineage>
</organism>
<reference evidence="2" key="1">
    <citation type="journal article" date="2019" name="Int. J. Syst. Evol. Microbiol.">
        <title>The Global Catalogue of Microorganisms (GCM) 10K type strain sequencing project: providing services to taxonomists for standard genome sequencing and annotation.</title>
        <authorList>
            <consortium name="The Broad Institute Genomics Platform"/>
            <consortium name="The Broad Institute Genome Sequencing Center for Infectious Disease"/>
            <person name="Wu L."/>
            <person name="Ma J."/>
        </authorList>
    </citation>
    <scope>NUCLEOTIDE SEQUENCE [LARGE SCALE GENOMIC DNA]</scope>
    <source>
        <strain evidence="2">KCTC 33676</strain>
    </source>
</reference>
<evidence type="ECO:0000313" key="2">
    <source>
        <dbReference type="Proteomes" id="UP001597497"/>
    </source>
</evidence>
<protein>
    <submittedName>
        <fullName evidence="1">Uncharacterized protein</fullName>
    </submittedName>
</protein>
<dbReference type="Proteomes" id="UP001597497">
    <property type="component" value="Unassembled WGS sequence"/>
</dbReference>
<accession>A0ABW5RB70</accession>
<dbReference type="RefSeq" id="WP_379929340.1">
    <property type="nucleotide sequence ID" value="NZ_JBHUMM010000017.1"/>
</dbReference>
<evidence type="ECO:0000313" key="1">
    <source>
        <dbReference type="EMBL" id="MFD2671865.1"/>
    </source>
</evidence>
<gene>
    <name evidence="1" type="ORF">ACFSUC_09615</name>
</gene>
<proteinExistence type="predicted"/>
<keyword evidence="2" id="KW-1185">Reference proteome</keyword>